<comment type="similarity">
    <text evidence="2">Belongs to the methyltransferase superfamily. HEN1 family.</text>
</comment>
<dbReference type="CDD" id="cd02440">
    <property type="entry name" value="AdoMet_MTases"/>
    <property type="match status" value="1"/>
</dbReference>
<keyword evidence="9" id="KW-0694">RNA-binding</keyword>
<keyword evidence="15" id="KW-1185">Reference proteome</keyword>
<evidence type="ECO:0000256" key="8">
    <source>
        <dbReference type="ARBA" id="ARBA00022842"/>
    </source>
</evidence>
<evidence type="ECO:0000256" key="7">
    <source>
        <dbReference type="ARBA" id="ARBA00022723"/>
    </source>
</evidence>
<dbReference type="OrthoDB" id="2154311at2759"/>
<dbReference type="GO" id="GO:0005737">
    <property type="term" value="C:cytoplasm"/>
    <property type="evidence" value="ECO:0007669"/>
    <property type="project" value="TreeGrafter"/>
</dbReference>
<gene>
    <name evidence="14" type="ORF">BCR41DRAFT_393235</name>
</gene>
<dbReference type="Gene3D" id="3.40.50.150">
    <property type="entry name" value="Vaccinia Virus protein VP39"/>
    <property type="match status" value="1"/>
</dbReference>
<dbReference type="EMBL" id="MCFF01000006">
    <property type="protein sequence ID" value="ORZ26625.1"/>
    <property type="molecule type" value="Genomic_DNA"/>
</dbReference>
<dbReference type="GO" id="GO:0030422">
    <property type="term" value="P:siRNA processing"/>
    <property type="evidence" value="ECO:0007669"/>
    <property type="project" value="TreeGrafter"/>
</dbReference>
<dbReference type="InterPro" id="IPR026610">
    <property type="entry name" value="Hen1"/>
</dbReference>
<feature type="region of interest" description="Disordered" evidence="13">
    <location>
        <begin position="300"/>
        <end position="344"/>
    </location>
</feature>
<evidence type="ECO:0000256" key="6">
    <source>
        <dbReference type="ARBA" id="ARBA00022691"/>
    </source>
</evidence>
<evidence type="ECO:0000256" key="4">
    <source>
        <dbReference type="ARBA" id="ARBA00022603"/>
    </source>
</evidence>
<accession>A0A1Y2GWI8</accession>
<dbReference type="InterPro" id="IPR029063">
    <property type="entry name" value="SAM-dependent_MTases_sf"/>
</dbReference>
<dbReference type="InParanoid" id="A0A1Y2GWI8"/>
<evidence type="ECO:0000256" key="10">
    <source>
        <dbReference type="ARBA" id="ARBA00023158"/>
    </source>
</evidence>
<dbReference type="GeneID" id="33570378"/>
<keyword evidence="10" id="KW-0943">RNA-mediated gene silencing</keyword>
<comment type="cofactor">
    <cofactor evidence="1">
        <name>Mg(2+)</name>
        <dbReference type="ChEBI" id="CHEBI:18420"/>
    </cofactor>
</comment>
<evidence type="ECO:0000256" key="5">
    <source>
        <dbReference type="ARBA" id="ARBA00022679"/>
    </source>
</evidence>
<comment type="catalytic activity">
    <reaction evidence="12">
        <text>small RNA 3'-end nucleotide + S-adenosyl-L-methionine = small RNA 3'-end 2'-O-methylnucleotide + S-adenosyl-L-homocysteine + H(+)</text>
        <dbReference type="Rhea" id="RHEA:37887"/>
        <dbReference type="Rhea" id="RHEA-COMP:10415"/>
        <dbReference type="Rhea" id="RHEA-COMP:10416"/>
        <dbReference type="ChEBI" id="CHEBI:15378"/>
        <dbReference type="ChEBI" id="CHEBI:57856"/>
        <dbReference type="ChEBI" id="CHEBI:59789"/>
        <dbReference type="ChEBI" id="CHEBI:74896"/>
        <dbReference type="ChEBI" id="CHEBI:74898"/>
        <dbReference type="EC" id="2.1.1.386"/>
    </reaction>
</comment>
<name>A0A1Y2GWI8_9FUNG</name>
<dbReference type="GO" id="GO:0003723">
    <property type="term" value="F:RNA binding"/>
    <property type="evidence" value="ECO:0007669"/>
    <property type="project" value="UniProtKB-KW"/>
</dbReference>
<reference evidence="14 15" key="1">
    <citation type="submission" date="2016-07" db="EMBL/GenBank/DDBJ databases">
        <title>Pervasive Adenine N6-methylation of Active Genes in Fungi.</title>
        <authorList>
            <consortium name="DOE Joint Genome Institute"/>
            <person name="Mondo S.J."/>
            <person name="Dannebaum R.O."/>
            <person name="Kuo R.C."/>
            <person name="Labutti K."/>
            <person name="Haridas S."/>
            <person name="Kuo A."/>
            <person name="Salamov A."/>
            <person name="Ahrendt S.R."/>
            <person name="Lipzen A."/>
            <person name="Sullivan W."/>
            <person name="Andreopoulos W.B."/>
            <person name="Clum A."/>
            <person name="Lindquist E."/>
            <person name="Daum C."/>
            <person name="Ramamoorthy G.K."/>
            <person name="Gryganskyi A."/>
            <person name="Culley D."/>
            <person name="Magnuson J.K."/>
            <person name="James T.Y."/>
            <person name="O'Malley M.A."/>
            <person name="Stajich J.E."/>
            <person name="Spatafora J.W."/>
            <person name="Visel A."/>
            <person name="Grigoriev I.V."/>
        </authorList>
    </citation>
    <scope>NUCLEOTIDE SEQUENCE [LARGE SCALE GENOMIC DNA]</scope>
    <source>
        <strain evidence="14 15">NRRL 3116</strain>
    </source>
</reference>
<feature type="compositionally biased region" description="Polar residues" evidence="13">
    <location>
        <begin position="315"/>
        <end position="324"/>
    </location>
</feature>
<keyword evidence="8" id="KW-0460">Magnesium</keyword>
<keyword evidence="5" id="KW-0808">Transferase</keyword>
<evidence type="ECO:0000256" key="9">
    <source>
        <dbReference type="ARBA" id="ARBA00022884"/>
    </source>
</evidence>
<dbReference type="Proteomes" id="UP000193648">
    <property type="component" value="Unassembled WGS sequence"/>
</dbReference>
<evidence type="ECO:0000256" key="1">
    <source>
        <dbReference type="ARBA" id="ARBA00001946"/>
    </source>
</evidence>
<comment type="caution">
    <text evidence="14">The sequence shown here is derived from an EMBL/GenBank/DDBJ whole genome shotgun (WGS) entry which is preliminary data.</text>
</comment>
<dbReference type="EC" id="2.1.1.386" evidence="11"/>
<dbReference type="RefSeq" id="XP_021884388.1">
    <property type="nucleotide sequence ID" value="XM_022028535.1"/>
</dbReference>
<dbReference type="STRING" id="64571.A0A1Y2GWI8"/>
<keyword evidence="4" id="KW-0489">Methyltransferase</keyword>
<evidence type="ECO:0000256" key="3">
    <source>
        <dbReference type="ARBA" id="ARBA00021330"/>
    </source>
</evidence>
<evidence type="ECO:0000256" key="11">
    <source>
        <dbReference type="ARBA" id="ARBA00035025"/>
    </source>
</evidence>
<sequence>MSDNESIYSLQASSNSLESLLAEQSDEARFFPPLWQQRRNLAARIIKDEHATSVIDFGCGEAALTSFLIWESTESYPITHIVGVDVAEDRLKLAEESCQPQDFELGPNLRVNPLTIEIFQGSVGQADSRFVGYDALACLEVRVEHLDPDVLEKFWSVVLGALRPKIVIVSTPNVEFNIHFPQLKYGTPESIFRNDDHRFEWTRQEFETWCKDAANMYAYDVSFTGVGTLPNGDRTVGHCTQFAILRQKTALPSDISRTIPTTTECYRLISKIDYPIYSEVHTEEEVMMFLLEKIAQIRPRPPNPLNEDEEYHSGWGNSQANEHTTAVDGNAPSTKPSAEPEDRQEVTAVELGVLPLDDLWLSLDIRQRCKTRNNMIKILEKSPLLKLDLEKDRVVFDDEDEFWKAYDRKITEIPDNGSESSWLSGKEDDWDDDPWDETAIEDVECQQDLMTIDWNQTQGQQLVSDGWESGNALSAENGDEGVGSGWLVPVGEPSPRPADPWDSM</sequence>
<organism evidence="14 15">
    <name type="scientific">Lobosporangium transversale</name>
    <dbReference type="NCBI Taxonomy" id="64571"/>
    <lineage>
        <taxon>Eukaryota</taxon>
        <taxon>Fungi</taxon>
        <taxon>Fungi incertae sedis</taxon>
        <taxon>Mucoromycota</taxon>
        <taxon>Mortierellomycotina</taxon>
        <taxon>Mortierellomycetes</taxon>
        <taxon>Mortierellales</taxon>
        <taxon>Mortierellaceae</taxon>
        <taxon>Lobosporangium</taxon>
    </lineage>
</organism>
<protein>
    <recommendedName>
        <fullName evidence="3">Small RNA 2'-O-methyltransferase</fullName>
        <ecNumber evidence="11">2.1.1.386</ecNumber>
    </recommendedName>
</protein>
<dbReference type="GO" id="GO:0001510">
    <property type="term" value="P:RNA methylation"/>
    <property type="evidence" value="ECO:0007669"/>
    <property type="project" value="InterPro"/>
</dbReference>
<evidence type="ECO:0000256" key="12">
    <source>
        <dbReference type="ARBA" id="ARBA00048418"/>
    </source>
</evidence>
<dbReference type="SUPFAM" id="SSF53335">
    <property type="entry name" value="S-adenosyl-L-methionine-dependent methyltransferases"/>
    <property type="match status" value="1"/>
</dbReference>
<evidence type="ECO:0000313" key="14">
    <source>
        <dbReference type="EMBL" id="ORZ26625.1"/>
    </source>
</evidence>
<dbReference type="PANTHER" id="PTHR21404:SF3">
    <property type="entry name" value="SMALL RNA 2'-O-METHYLTRANSFERASE"/>
    <property type="match status" value="1"/>
</dbReference>
<proteinExistence type="inferred from homology"/>
<dbReference type="GO" id="GO:0046872">
    <property type="term" value="F:metal ion binding"/>
    <property type="evidence" value="ECO:0007669"/>
    <property type="project" value="UniProtKB-KW"/>
</dbReference>
<keyword evidence="7" id="KW-0479">Metal-binding</keyword>
<keyword evidence="6" id="KW-0949">S-adenosyl-L-methionine</keyword>
<feature type="region of interest" description="Disordered" evidence="13">
    <location>
        <begin position="462"/>
        <end position="504"/>
    </location>
</feature>
<dbReference type="AlphaFoldDB" id="A0A1Y2GWI8"/>
<dbReference type="GO" id="GO:0090486">
    <property type="term" value="F:small RNA 2'-O-methyltransferase activity"/>
    <property type="evidence" value="ECO:0007669"/>
    <property type="project" value="UniProtKB-EC"/>
</dbReference>
<dbReference type="PANTHER" id="PTHR21404">
    <property type="entry name" value="HEN1"/>
    <property type="match status" value="1"/>
</dbReference>
<evidence type="ECO:0000256" key="13">
    <source>
        <dbReference type="SAM" id="MobiDB-lite"/>
    </source>
</evidence>
<evidence type="ECO:0000313" key="15">
    <source>
        <dbReference type="Proteomes" id="UP000193648"/>
    </source>
</evidence>
<evidence type="ECO:0000256" key="2">
    <source>
        <dbReference type="ARBA" id="ARBA00009026"/>
    </source>
</evidence>
<dbReference type="GO" id="GO:0005634">
    <property type="term" value="C:nucleus"/>
    <property type="evidence" value="ECO:0007669"/>
    <property type="project" value="TreeGrafter"/>
</dbReference>